<reference evidence="3" key="3">
    <citation type="submission" date="2025-09" db="UniProtKB">
        <authorList>
            <consortium name="Ensembl"/>
        </authorList>
    </citation>
    <scope>IDENTIFICATION</scope>
</reference>
<dbReference type="InterPro" id="IPR013783">
    <property type="entry name" value="Ig-like_fold"/>
</dbReference>
<evidence type="ECO:0000256" key="1">
    <source>
        <dbReference type="ARBA" id="ARBA00023180"/>
    </source>
</evidence>
<dbReference type="Ensembl" id="ENSCUST00005007448.1">
    <property type="protein sequence ID" value="ENSCUSP00005007174.1"/>
    <property type="gene ID" value="ENSCUSG00005004468.1"/>
</dbReference>
<dbReference type="PROSITE" id="PS50835">
    <property type="entry name" value="IG_LIKE"/>
    <property type="match status" value="1"/>
</dbReference>
<dbReference type="GO" id="GO:0048006">
    <property type="term" value="P:antigen processing and presentation, endogenous lipid antigen via MHC class Ib"/>
    <property type="evidence" value="ECO:0007669"/>
    <property type="project" value="TreeGrafter"/>
</dbReference>
<dbReference type="InterPro" id="IPR036179">
    <property type="entry name" value="Ig-like_dom_sf"/>
</dbReference>
<organism evidence="3 4">
    <name type="scientific">Catharus ustulatus</name>
    <name type="common">Russet-backed thrush</name>
    <name type="synonym">Hylocichla ustulatus</name>
    <dbReference type="NCBI Taxonomy" id="91951"/>
    <lineage>
        <taxon>Eukaryota</taxon>
        <taxon>Metazoa</taxon>
        <taxon>Chordata</taxon>
        <taxon>Craniata</taxon>
        <taxon>Vertebrata</taxon>
        <taxon>Euteleostomi</taxon>
        <taxon>Archelosauria</taxon>
        <taxon>Archosauria</taxon>
        <taxon>Dinosauria</taxon>
        <taxon>Saurischia</taxon>
        <taxon>Theropoda</taxon>
        <taxon>Coelurosauria</taxon>
        <taxon>Aves</taxon>
        <taxon>Neognathae</taxon>
        <taxon>Neoaves</taxon>
        <taxon>Telluraves</taxon>
        <taxon>Australaves</taxon>
        <taxon>Passeriformes</taxon>
        <taxon>Turdidae</taxon>
        <taxon>Catharus</taxon>
    </lineage>
</organism>
<dbReference type="SUPFAM" id="SSF48726">
    <property type="entry name" value="Immunoglobulin"/>
    <property type="match status" value="1"/>
</dbReference>
<dbReference type="GO" id="GO:0071723">
    <property type="term" value="F:lipopeptide binding"/>
    <property type="evidence" value="ECO:0007669"/>
    <property type="project" value="TreeGrafter"/>
</dbReference>
<evidence type="ECO:0000313" key="3">
    <source>
        <dbReference type="Ensembl" id="ENSCUSP00005007174.1"/>
    </source>
</evidence>
<dbReference type="GO" id="GO:0009897">
    <property type="term" value="C:external side of plasma membrane"/>
    <property type="evidence" value="ECO:0007669"/>
    <property type="project" value="TreeGrafter"/>
</dbReference>
<evidence type="ECO:0000313" key="4">
    <source>
        <dbReference type="Proteomes" id="UP000694563"/>
    </source>
</evidence>
<evidence type="ECO:0000259" key="2">
    <source>
        <dbReference type="PROSITE" id="PS50835"/>
    </source>
</evidence>
<dbReference type="GO" id="GO:0030883">
    <property type="term" value="F:endogenous lipid antigen binding"/>
    <property type="evidence" value="ECO:0007669"/>
    <property type="project" value="TreeGrafter"/>
</dbReference>
<dbReference type="InterPro" id="IPR011162">
    <property type="entry name" value="MHC_I/II-like_Ag-recog"/>
</dbReference>
<dbReference type="SMART" id="SM00407">
    <property type="entry name" value="IGc1"/>
    <property type="match status" value="1"/>
</dbReference>
<dbReference type="GO" id="GO:0001916">
    <property type="term" value="P:positive regulation of T cell mediated cytotoxicity"/>
    <property type="evidence" value="ECO:0007669"/>
    <property type="project" value="TreeGrafter"/>
</dbReference>
<keyword evidence="1" id="KW-0325">Glycoprotein</keyword>
<dbReference type="InterPro" id="IPR007110">
    <property type="entry name" value="Ig-like_dom"/>
</dbReference>
<dbReference type="InterPro" id="IPR011161">
    <property type="entry name" value="MHC_I-like_Ag-recog"/>
</dbReference>
<dbReference type="Proteomes" id="UP000694563">
    <property type="component" value="Chromosome 13"/>
</dbReference>
<dbReference type="GO" id="GO:0030884">
    <property type="term" value="F:exogenous lipid antigen binding"/>
    <property type="evidence" value="ECO:0007669"/>
    <property type="project" value="TreeGrafter"/>
</dbReference>
<dbReference type="Gene3D" id="2.60.40.10">
    <property type="entry name" value="Immunoglobulins"/>
    <property type="match status" value="1"/>
</dbReference>
<dbReference type="InterPro" id="IPR037055">
    <property type="entry name" value="MHC_I-like_Ag-recog_sf"/>
</dbReference>
<dbReference type="PROSITE" id="PS00290">
    <property type="entry name" value="IG_MHC"/>
    <property type="match status" value="1"/>
</dbReference>
<dbReference type="InterPro" id="IPR003597">
    <property type="entry name" value="Ig_C1-set"/>
</dbReference>
<dbReference type="PANTHER" id="PTHR16675:SF160">
    <property type="entry name" value="T-CELL SURFACE GLYCOPROTEIN CD1A"/>
    <property type="match status" value="1"/>
</dbReference>
<dbReference type="AlphaFoldDB" id="A0A8C3TX36"/>
<proteinExistence type="predicted"/>
<reference evidence="3" key="1">
    <citation type="submission" date="2020-10" db="EMBL/GenBank/DDBJ databases">
        <title>Catharus ustulatus (Swainson's thrush) genome, bCatUst1, primary haplotype v2.</title>
        <authorList>
            <person name="Delmore K."/>
            <person name="Vafadar M."/>
            <person name="Formenti G."/>
            <person name="Chow W."/>
            <person name="Pelan S."/>
            <person name="Howe K."/>
            <person name="Rhie A."/>
            <person name="Mountcastle J."/>
            <person name="Haase B."/>
            <person name="Fedrigo O."/>
            <person name="Jarvis E.D."/>
        </authorList>
    </citation>
    <scope>NUCLEOTIDE SEQUENCE [LARGE SCALE GENOMIC DNA]</scope>
</reference>
<dbReference type="GO" id="GO:0048007">
    <property type="term" value="P:antigen processing and presentation, exogenous lipid antigen via MHC class Ib"/>
    <property type="evidence" value="ECO:0007669"/>
    <property type="project" value="TreeGrafter"/>
</dbReference>
<dbReference type="InterPro" id="IPR003006">
    <property type="entry name" value="Ig/MHC_CS"/>
</dbReference>
<dbReference type="Gene3D" id="3.30.500.10">
    <property type="entry name" value="MHC class I-like antigen recognition-like"/>
    <property type="match status" value="1"/>
</dbReference>
<dbReference type="InterPro" id="IPR050208">
    <property type="entry name" value="MHC_class-I_related"/>
</dbReference>
<dbReference type="GO" id="GO:0006955">
    <property type="term" value="P:immune response"/>
    <property type="evidence" value="ECO:0007669"/>
    <property type="project" value="TreeGrafter"/>
</dbReference>
<protein>
    <recommendedName>
        <fullName evidence="2">Ig-like domain-containing protein</fullName>
    </recommendedName>
</protein>
<keyword evidence="4" id="KW-1185">Reference proteome</keyword>
<dbReference type="GO" id="GO:0005615">
    <property type="term" value="C:extracellular space"/>
    <property type="evidence" value="ECO:0007669"/>
    <property type="project" value="TreeGrafter"/>
</dbReference>
<dbReference type="Pfam" id="PF16497">
    <property type="entry name" value="MHC_I_3"/>
    <property type="match status" value="1"/>
</dbReference>
<reference evidence="3" key="2">
    <citation type="submission" date="2025-08" db="UniProtKB">
        <authorList>
            <consortium name="Ensembl"/>
        </authorList>
    </citation>
    <scope>IDENTIFICATION</scope>
</reference>
<accession>A0A8C3TX36</accession>
<dbReference type="PANTHER" id="PTHR16675">
    <property type="entry name" value="MHC CLASS I-RELATED"/>
    <property type="match status" value="1"/>
</dbReference>
<feature type="domain" description="Ig-like" evidence="2">
    <location>
        <begin position="223"/>
        <end position="315"/>
    </location>
</feature>
<sequence length="348" mass="38750">MVLRAPSSSPLFVAELHLPEGVSGTAFTQRVLPQPHETLCFWGRQHQTQKGRFDLWAGLLLLTGLFANISSAEVSSVALVGDIPVFTLDPANWSIHFHWPWVRQAAAEGDGEKIMSQYKIGLRNMIRFVHETAQQTKQHYPLVVQFRAGCVLYPNETRHAFLNAGWGGRDLMAFEVDKQRWEARQTSQVAELVSKSINRQKSVGVLLDYAPLGLSPPLCSHSPELPVATVFAHTPSLDQLLLVCHVTGFYPRPISVAWLRDGQEVPPGPALNTSTILPNADLTYQLRSVLAVVPHDGHSYVCRVRHQSLGTRSLLIPWGRCHPWECGAGLLLLVATASAGGFWWWKHR</sequence>
<name>A0A8C3TX36_CATUS</name>
<dbReference type="Pfam" id="PF07654">
    <property type="entry name" value="C1-set"/>
    <property type="match status" value="1"/>
</dbReference>
<dbReference type="SUPFAM" id="SSF54452">
    <property type="entry name" value="MHC antigen-recognition domain"/>
    <property type="match status" value="1"/>
</dbReference>